<dbReference type="InterPro" id="IPR000477">
    <property type="entry name" value="RT_dom"/>
</dbReference>
<proteinExistence type="predicted"/>
<accession>A0A8K1GRN7</accession>
<name>A0A8K1GRN7_9PASS</name>
<dbReference type="EMBL" id="SWJQ01000054">
    <property type="protein sequence ID" value="TRZ24059.1"/>
    <property type="molecule type" value="Genomic_DNA"/>
</dbReference>
<dbReference type="AlphaFoldDB" id="A0A8K1GRN7"/>
<protein>
    <recommendedName>
        <fullName evidence="1">Reverse transcriptase domain-containing protein</fullName>
    </recommendedName>
</protein>
<organism evidence="2 3">
    <name type="scientific">Zosterops borbonicus</name>
    <dbReference type="NCBI Taxonomy" id="364589"/>
    <lineage>
        <taxon>Eukaryota</taxon>
        <taxon>Metazoa</taxon>
        <taxon>Chordata</taxon>
        <taxon>Craniata</taxon>
        <taxon>Vertebrata</taxon>
        <taxon>Euteleostomi</taxon>
        <taxon>Archelosauria</taxon>
        <taxon>Archosauria</taxon>
        <taxon>Dinosauria</taxon>
        <taxon>Saurischia</taxon>
        <taxon>Theropoda</taxon>
        <taxon>Coelurosauria</taxon>
        <taxon>Aves</taxon>
        <taxon>Neognathae</taxon>
        <taxon>Neoaves</taxon>
        <taxon>Telluraves</taxon>
        <taxon>Australaves</taxon>
        <taxon>Passeriformes</taxon>
        <taxon>Sylvioidea</taxon>
        <taxon>Zosteropidae</taxon>
        <taxon>Zosterops</taxon>
    </lineage>
</organism>
<feature type="domain" description="Reverse transcriptase" evidence="1">
    <location>
        <begin position="1"/>
        <end position="161"/>
    </location>
</feature>
<evidence type="ECO:0000259" key="1">
    <source>
        <dbReference type="PROSITE" id="PS50878"/>
    </source>
</evidence>
<dbReference type="InterPro" id="IPR043502">
    <property type="entry name" value="DNA/RNA_pol_sf"/>
</dbReference>
<comment type="caution">
    <text evidence="2">The sequence shown here is derived from an EMBL/GenBank/DDBJ whole genome shotgun (WGS) entry which is preliminary data.</text>
</comment>
<dbReference type="PROSITE" id="PS50878">
    <property type="entry name" value="RT_POL"/>
    <property type="match status" value="1"/>
</dbReference>
<evidence type="ECO:0000313" key="3">
    <source>
        <dbReference type="Proteomes" id="UP000796761"/>
    </source>
</evidence>
<gene>
    <name evidence="2" type="ORF">HGM15179_003036</name>
</gene>
<dbReference type="SUPFAM" id="SSF56672">
    <property type="entry name" value="DNA/RNA polymerases"/>
    <property type="match status" value="1"/>
</dbReference>
<dbReference type="Pfam" id="PF00078">
    <property type="entry name" value="RVT_1"/>
    <property type="match status" value="1"/>
</dbReference>
<keyword evidence="3" id="KW-1185">Reference proteome</keyword>
<dbReference type="Proteomes" id="UP000796761">
    <property type="component" value="Unassembled WGS sequence"/>
</dbReference>
<dbReference type="PANTHER" id="PTHR33332">
    <property type="entry name" value="REVERSE TRANSCRIPTASE DOMAIN-CONTAINING PROTEIN"/>
    <property type="match status" value="1"/>
</dbReference>
<dbReference type="OrthoDB" id="416454at2759"/>
<reference evidence="2" key="1">
    <citation type="submission" date="2019-04" db="EMBL/GenBank/DDBJ databases">
        <title>Genome assembly of Zosterops borbonicus 15179.</title>
        <authorList>
            <person name="Leroy T."/>
            <person name="Anselmetti Y."/>
            <person name="Tilak M.-K."/>
            <person name="Nabholz B."/>
        </authorList>
    </citation>
    <scope>NUCLEOTIDE SEQUENCE</scope>
    <source>
        <strain evidence="2">HGM_15179</strain>
        <tissue evidence="2">Muscle</tissue>
    </source>
</reference>
<evidence type="ECO:0000313" key="2">
    <source>
        <dbReference type="EMBL" id="TRZ24059.1"/>
    </source>
</evidence>
<sequence length="161" mass="17592">MWHIFEGVAQQSAETGQAGRVATILLLPGPPNQDEEVDDLFYKQLEDDSRSPYSCGLDVGKAVDVVYLDSSKSFDTVSHSILLEKLAAHSLDRSTLCWVKNWLDGRAQRVVVNGAASSWQPVTSGVPQGSVLGSVLFDIFTDDLDERRLSPPSVNLQMTPS</sequence>